<proteinExistence type="predicted"/>
<dbReference type="PANTHER" id="PTHR33416">
    <property type="entry name" value="NUCLEAR PORE COMPLEX PROTEIN NUP1"/>
    <property type="match status" value="1"/>
</dbReference>
<feature type="region of interest" description="Disordered" evidence="1">
    <location>
        <begin position="204"/>
        <end position="238"/>
    </location>
</feature>
<evidence type="ECO:0000313" key="2">
    <source>
        <dbReference type="EMBL" id="GMH04530.1"/>
    </source>
</evidence>
<dbReference type="EMBL" id="BSYO01000005">
    <property type="protein sequence ID" value="GMH04530.1"/>
    <property type="molecule type" value="Genomic_DNA"/>
</dbReference>
<feature type="compositionally biased region" description="Basic and acidic residues" evidence="1">
    <location>
        <begin position="207"/>
        <end position="231"/>
    </location>
</feature>
<feature type="compositionally biased region" description="Basic and acidic residues" evidence="1">
    <location>
        <begin position="37"/>
        <end position="50"/>
    </location>
</feature>
<dbReference type="GO" id="GO:0071763">
    <property type="term" value="P:nuclear membrane organization"/>
    <property type="evidence" value="ECO:0007669"/>
    <property type="project" value="TreeGrafter"/>
</dbReference>
<evidence type="ECO:0000256" key="1">
    <source>
        <dbReference type="SAM" id="MobiDB-lite"/>
    </source>
</evidence>
<dbReference type="Proteomes" id="UP001279734">
    <property type="component" value="Unassembled WGS sequence"/>
</dbReference>
<reference evidence="2" key="1">
    <citation type="submission" date="2023-05" db="EMBL/GenBank/DDBJ databases">
        <title>Nepenthes gracilis genome sequencing.</title>
        <authorList>
            <person name="Fukushima K."/>
        </authorList>
    </citation>
    <scope>NUCLEOTIDE SEQUENCE</scope>
    <source>
        <strain evidence="2">SING2019-196</strain>
    </source>
</reference>
<gene>
    <name evidence="2" type="ORF">Nepgr_006370</name>
</gene>
<feature type="region of interest" description="Disordered" evidence="1">
    <location>
        <begin position="1"/>
        <end position="52"/>
    </location>
</feature>
<evidence type="ECO:0000313" key="3">
    <source>
        <dbReference type="Proteomes" id="UP001279734"/>
    </source>
</evidence>
<sequence length="728" mass="79582">MQNEAATAALSAGRYSGERGAGGKIRKPSSRKPPSRPYDRPRNEQRREKGGWISKIVDPAYRLIAGGATRLLPSIFSSPISHSSTSTLPHTVPPSDVANHDEGHKEVKQETRNDSLQCTTNLTVSKSTGLLGPGELRENLEVSDPVKDAQDKMLVRVADSRLSKIEQLIKESKFDREESNRLMEILKSRVVDIEQGRNIVEVNATEEVDRAEMSPEKSRKSSEEKPQDSDVVKLGTSTSIPQTTLQEIGALPVEIARAYMGSRTLEMGSGYTSSVPRDEIFSLYTDELAAKKFVPSPLPKSSICWPGAIMQDSPGYSTPFHQGGRIGLRTPYSRTIYSKSKSKLFPLRGDYERLLNHSSSPLQPMQTPLNGQSRINVTEDRYGSVGPIRGMRNKFISETPPVVSPLLRSSQRNSLQMDESSDHDDFLPKKTSTTSTSTFLSMEDKANSTEVGASSVHLQSINRARQILELISKPPTPKQKSEELKLVAAQRNFSSEPLSTVPNEQISLPHFGGLAQQNAFFKVPPQDSRADDVTGDAKYGASASKTFLRSASVLCDGHVDTSTHIQNANGSPIKSPHEVISNDKQTRIDRFQPLGNQSMSQDFAANRPPSVGSGVLNLQKMAVSSGTKPVFPSIFVGKSNIQTTLSSDNNTGFTFPVTTSSTSYEPPTPSVMPSSLTSALPQLSKTFIPPMYNFGNRKSNMPIVFSFPSTSAASTSNDAPDINFRFIL</sequence>
<protein>
    <submittedName>
        <fullName evidence="2">Uncharacterized protein</fullName>
    </submittedName>
</protein>
<keyword evidence="3" id="KW-1185">Reference proteome</keyword>
<feature type="region of interest" description="Disordered" evidence="1">
    <location>
        <begin position="407"/>
        <end position="434"/>
    </location>
</feature>
<name>A0AAD3XHC6_NEPGR</name>
<dbReference type="AlphaFoldDB" id="A0AAD3XHC6"/>
<dbReference type="PANTHER" id="PTHR33416:SF18">
    <property type="entry name" value="NUCLEOPORIN-LIKE PROTEIN"/>
    <property type="match status" value="1"/>
</dbReference>
<dbReference type="GO" id="GO:0005635">
    <property type="term" value="C:nuclear envelope"/>
    <property type="evidence" value="ECO:0007669"/>
    <property type="project" value="TreeGrafter"/>
</dbReference>
<organism evidence="2 3">
    <name type="scientific">Nepenthes gracilis</name>
    <name type="common">Slender pitcher plant</name>
    <dbReference type="NCBI Taxonomy" id="150966"/>
    <lineage>
        <taxon>Eukaryota</taxon>
        <taxon>Viridiplantae</taxon>
        <taxon>Streptophyta</taxon>
        <taxon>Embryophyta</taxon>
        <taxon>Tracheophyta</taxon>
        <taxon>Spermatophyta</taxon>
        <taxon>Magnoliopsida</taxon>
        <taxon>eudicotyledons</taxon>
        <taxon>Gunneridae</taxon>
        <taxon>Pentapetalae</taxon>
        <taxon>Caryophyllales</taxon>
        <taxon>Nepenthaceae</taxon>
        <taxon>Nepenthes</taxon>
    </lineage>
</organism>
<comment type="caution">
    <text evidence="2">The sequence shown here is derived from an EMBL/GenBank/DDBJ whole genome shotgun (WGS) entry which is preliminary data.</text>
</comment>
<feature type="compositionally biased region" description="Basic residues" evidence="1">
    <location>
        <begin position="24"/>
        <end position="34"/>
    </location>
</feature>
<accession>A0AAD3XHC6</accession>
<feature type="compositionally biased region" description="Polar residues" evidence="1">
    <location>
        <begin position="407"/>
        <end position="418"/>
    </location>
</feature>